<dbReference type="AlphaFoldDB" id="A0A813HVB3"/>
<evidence type="ECO:0000313" key="4">
    <source>
        <dbReference type="Proteomes" id="UP000654075"/>
    </source>
</evidence>
<dbReference type="PANTHER" id="PTHR34044:SF1">
    <property type="entry name" value="NUCLEAR PROTEIN"/>
    <property type="match status" value="1"/>
</dbReference>
<evidence type="ECO:0000313" key="3">
    <source>
        <dbReference type="EMBL" id="CAE8641468.1"/>
    </source>
</evidence>
<protein>
    <submittedName>
        <fullName evidence="3">Uncharacterized protein</fullName>
    </submittedName>
</protein>
<dbReference type="Proteomes" id="UP000654075">
    <property type="component" value="Unassembled WGS sequence"/>
</dbReference>
<keyword evidence="4" id="KW-1185">Reference proteome</keyword>
<organism evidence="3 4">
    <name type="scientific">Polarella glacialis</name>
    <name type="common">Dinoflagellate</name>
    <dbReference type="NCBI Taxonomy" id="89957"/>
    <lineage>
        <taxon>Eukaryota</taxon>
        <taxon>Sar</taxon>
        <taxon>Alveolata</taxon>
        <taxon>Dinophyceae</taxon>
        <taxon>Suessiales</taxon>
        <taxon>Suessiaceae</taxon>
        <taxon>Polarella</taxon>
    </lineage>
</organism>
<proteinExistence type="predicted"/>
<feature type="transmembrane region" description="Helical" evidence="2">
    <location>
        <begin position="12"/>
        <end position="34"/>
    </location>
</feature>
<comment type="caution">
    <text evidence="3">The sequence shown here is derived from an EMBL/GenBank/DDBJ whole genome shotgun (WGS) entry which is preliminary data.</text>
</comment>
<gene>
    <name evidence="3" type="ORF">PGLA1383_LOCUS56095</name>
</gene>
<feature type="region of interest" description="Disordered" evidence="1">
    <location>
        <begin position="108"/>
        <end position="132"/>
    </location>
</feature>
<keyword evidence="2" id="KW-1133">Transmembrane helix</keyword>
<evidence type="ECO:0000256" key="1">
    <source>
        <dbReference type="SAM" id="MobiDB-lite"/>
    </source>
</evidence>
<reference evidence="3" key="1">
    <citation type="submission" date="2021-02" db="EMBL/GenBank/DDBJ databases">
        <authorList>
            <person name="Dougan E. K."/>
            <person name="Rhodes N."/>
            <person name="Thang M."/>
            <person name="Chan C."/>
        </authorList>
    </citation>
    <scope>NUCLEOTIDE SEQUENCE</scope>
</reference>
<dbReference type="EMBL" id="CAJNNV010032899">
    <property type="protein sequence ID" value="CAE8641468.1"/>
    <property type="molecule type" value="Genomic_DNA"/>
</dbReference>
<dbReference type="PANTHER" id="PTHR34044">
    <property type="entry name" value="NUCLEAR PROTEIN"/>
    <property type="match status" value="1"/>
</dbReference>
<keyword evidence="2" id="KW-0472">Membrane</keyword>
<feature type="transmembrane region" description="Helical" evidence="2">
    <location>
        <begin position="86"/>
        <end position="104"/>
    </location>
</feature>
<dbReference type="OrthoDB" id="38730at2759"/>
<evidence type="ECO:0000256" key="2">
    <source>
        <dbReference type="SAM" id="Phobius"/>
    </source>
</evidence>
<name>A0A813HVB3_POLGL</name>
<accession>A0A813HVB3</accession>
<feature type="compositionally biased region" description="Low complexity" evidence="1">
    <location>
        <begin position="108"/>
        <end position="121"/>
    </location>
</feature>
<keyword evidence="2" id="KW-0812">Transmembrane</keyword>
<sequence>MAAPVAFMGRRTGVPLFLVILSSAVVCGGFSWGLQENSEARSFVLLIPKGSGIGLSRSVQPGGVEPASWAGSEQFAGSSQESPGRAAAAFFAFAAGAVAVLSAFGSRRSRSSPRGFSSLSRGVPHPRRATAAADVEMPAPPELPDEFPPAVIIGGGRLGEAFYNMGLGNDVIVRRGEVFPADAPSEGPIYVCTRNDVLKDIIAMVPVERREDLVFVQNGVILPFLKEELGPTVGATILLVYFAVAQKGEPPLDGKTDTDPKGLSAVNALGKWSREVAWRLQTSGLSCRILREPYFGQAYWEKNLWIAAYMLTGALHDGCKVGDVESLHSKEVSELILELATAVSAANPDVRWDQLRLCERLAAYARTVAHFPTAVKEFEWRNGPFYDITLKAGAVGRPDPCPQHTAGLRTLGFVQ</sequence>